<dbReference type="Gene3D" id="3.40.430.10">
    <property type="entry name" value="Dihydrofolate Reductase, subunit A"/>
    <property type="match status" value="1"/>
</dbReference>
<dbReference type="PANTHER" id="PTHR38011">
    <property type="entry name" value="DIHYDROFOLATE REDUCTASE FAMILY PROTEIN (AFU_ORTHOLOGUE AFUA_8G06820)"/>
    <property type="match status" value="1"/>
</dbReference>
<dbReference type="EMBL" id="JACIJG010000011">
    <property type="protein sequence ID" value="MBB5703096.1"/>
    <property type="molecule type" value="Genomic_DNA"/>
</dbReference>
<dbReference type="GO" id="GO:0008703">
    <property type="term" value="F:5-amino-6-(5-phosphoribosylamino)uracil reductase activity"/>
    <property type="evidence" value="ECO:0007669"/>
    <property type="project" value="InterPro"/>
</dbReference>
<dbReference type="PANTHER" id="PTHR38011:SF2">
    <property type="entry name" value="BIFUNCTIONAL DEAMINASE-REDUCTASE DOMAIN PROTEIN"/>
    <property type="match status" value="1"/>
</dbReference>
<sequence>MRQIIVGTFLSLDGVMQAPGGPDEDPSGQFRFGGWTVPYWDDALAVVMGERFSKPFDLLLGRRTYDIFAAYWPMIESDPDAPGFVPGEGDIARTFNNATKYVATHRPESLNWQNSEALDEDVVASLKIMKSTDGPDLLVQGSSELVHQLLASDLVDEWALLTYPVILGNGKRLFDRRAMPVSLRLVSSTISPGGVVAATYRRDGEVQTGSFASDHPSEAEIERRKNLS</sequence>
<evidence type="ECO:0000259" key="2">
    <source>
        <dbReference type="Pfam" id="PF01872"/>
    </source>
</evidence>
<dbReference type="RefSeq" id="WP_183654084.1">
    <property type="nucleotide sequence ID" value="NZ_JACIJG010000011.1"/>
</dbReference>
<gene>
    <name evidence="3" type="ORF">FHS76_002992</name>
</gene>
<accession>A0A7W9ENU7</accession>
<organism evidence="3 4">
    <name type="scientific">Brucella daejeonensis</name>
    <dbReference type="NCBI Taxonomy" id="659015"/>
    <lineage>
        <taxon>Bacteria</taxon>
        <taxon>Pseudomonadati</taxon>
        <taxon>Pseudomonadota</taxon>
        <taxon>Alphaproteobacteria</taxon>
        <taxon>Hyphomicrobiales</taxon>
        <taxon>Brucellaceae</taxon>
        <taxon>Brucella/Ochrobactrum group</taxon>
        <taxon>Brucella</taxon>
    </lineage>
</organism>
<evidence type="ECO:0000313" key="3">
    <source>
        <dbReference type="EMBL" id="MBB5703096.1"/>
    </source>
</evidence>
<feature type="compositionally biased region" description="Basic and acidic residues" evidence="1">
    <location>
        <begin position="215"/>
        <end position="228"/>
    </location>
</feature>
<protein>
    <submittedName>
        <fullName evidence="3">Dihydrofolate reductase</fullName>
    </submittedName>
</protein>
<evidence type="ECO:0000256" key="1">
    <source>
        <dbReference type="SAM" id="MobiDB-lite"/>
    </source>
</evidence>
<dbReference type="Proteomes" id="UP000555546">
    <property type="component" value="Unassembled WGS sequence"/>
</dbReference>
<name>A0A7W9ENU7_9HYPH</name>
<evidence type="ECO:0000313" key="4">
    <source>
        <dbReference type="Proteomes" id="UP000555546"/>
    </source>
</evidence>
<dbReference type="InterPro" id="IPR024072">
    <property type="entry name" value="DHFR-like_dom_sf"/>
</dbReference>
<dbReference type="GO" id="GO:0009231">
    <property type="term" value="P:riboflavin biosynthetic process"/>
    <property type="evidence" value="ECO:0007669"/>
    <property type="project" value="InterPro"/>
</dbReference>
<reference evidence="3 4" key="1">
    <citation type="submission" date="2020-08" db="EMBL/GenBank/DDBJ databases">
        <title>Genomic Encyclopedia of Type Strains, Phase IV (KMG-IV): sequencing the most valuable type-strain genomes for metagenomic binning, comparative biology and taxonomic classification.</title>
        <authorList>
            <person name="Goeker M."/>
        </authorList>
    </citation>
    <scope>NUCLEOTIDE SEQUENCE [LARGE SCALE GENOMIC DNA]</scope>
    <source>
        <strain evidence="3 4">DSM 26944</strain>
    </source>
</reference>
<keyword evidence="4" id="KW-1185">Reference proteome</keyword>
<feature type="domain" description="Bacterial bifunctional deaminase-reductase C-terminal" evidence="2">
    <location>
        <begin position="3"/>
        <end position="195"/>
    </location>
</feature>
<feature type="region of interest" description="Disordered" evidence="1">
    <location>
        <begin position="207"/>
        <end position="228"/>
    </location>
</feature>
<dbReference type="AlphaFoldDB" id="A0A7W9ENU7"/>
<dbReference type="Pfam" id="PF01872">
    <property type="entry name" value="RibD_C"/>
    <property type="match status" value="1"/>
</dbReference>
<proteinExistence type="predicted"/>
<comment type="caution">
    <text evidence="3">The sequence shown here is derived from an EMBL/GenBank/DDBJ whole genome shotgun (WGS) entry which is preliminary data.</text>
</comment>
<dbReference type="InterPro" id="IPR002734">
    <property type="entry name" value="RibDG_C"/>
</dbReference>
<dbReference type="InterPro" id="IPR050765">
    <property type="entry name" value="Riboflavin_Biosynth_HTPR"/>
</dbReference>
<dbReference type="SUPFAM" id="SSF53597">
    <property type="entry name" value="Dihydrofolate reductase-like"/>
    <property type="match status" value="1"/>
</dbReference>